<evidence type="ECO:0000313" key="2">
    <source>
        <dbReference type="EMBL" id="QMV86206.1"/>
    </source>
</evidence>
<proteinExistence type="predicted"/>
<protein>
    <submittedName>
        <fullName evidence="2">DUF3592 domain-containing protein</fullName>
    </submittedName>
</protein>
<keyword evidence="1" id="KW-0812">Transmembrane</keyword>
<dbReference type="Proteomes" id="UP000515570">
    <property type="component" value="Chromosome"/>
</dbReference>
<accession>A0A7G5FHW5</accession>
<keyword evidence="3" id="KW-1185">Reference proteome</keyword>
<evidence type="ECO:0000256" key="1">
    <source>
        <dbReference type="SAM" id="Phobius"/>
    </source>
</evidence>
<feature type="transmembrane region" description="Helical" evidence="1">
    <location>
        <begin position="105"/>
        <end position="133"/>
    </location>
</feature>
<dbReference type="RefSeq" id="WP_182387016.1">
    <property type="nucleotide sequence ID" value="NZ_CP059833.1"/>
</dbReference>
<sequence length="147" mass="16242">MHRIHRRVTQLVLALYLCAVVGSAALVIGPLLNDREIAQNHGRALARVTSVTSFRTTIDYQDEAGLFHAPKTGVLYPGGLGEGQRVWVEYSKRDPELVKVQGRNWTLALLPAASVFLISTAVFALLLTLLGWWRKRLNLRAALLEGG</sequence>
<keyword evidence="1" id="KW-1133">Transmembrane helix</keyword>
<evidence type="ECO:0000313" key="3">
    <source>
        <dbReference type="Proteomes" id="UP000515570"/>
    </source>
</evidence>
<feature type="transmembrane region" description="Helical" evidence="1">
    <location>
        <begin position="12"/>
        <end position="32"/>
    </location>
</feature>
<reference evidence="2 3" key="1">
    <citation type="submission" date="2020-07" db="EMBL/GenBank/DDBJ databases">
        <title>non toxigenic Corynebacterium sp. nov from a clinical source.</title>
        <authorList>
            <person name="Bernier A.-M."/>
            <person name="Bernard K."/>
        </authorList>
    </citation>
    <scope>NUCLEOTIDE SEQUENCE [LARGE SCALE GENOMIC DNA]</scope>
    <source>
        <strain evidence="3">NML 93-0612</strain>
    </source>
</reference>
<gene>
    <name evidence="2" type="ORF">HW450_05725</name>
</gene>
<keyword evidence="1" id="KW-0472">Membrane</keyword>
<name>A0A7G5FHW5_9CORY</name>
<dbReference type="EMBL" id="CP059833">
    <property type="protein sequence ID" value="QMV86206.1"/>
    <property type="molecule type" value="Genomic_DNA"/>
</dbReference>
<organism evidence="2 3">
    <name type="scientific">Corynebacterium hindlerae</name>
    <dbReference type="NCBI Taxonomy" id="699041"/>
    <lineage>
        <taxon>Bacteria</taxon>
        <taxon>Bacillati</taxon>
        <taxon>Actinomycetota</taxon>
        <taxon>Actinomycetes</taxon>
        <taxon>Mycobacteriales</taxon>
        <taxon>Corynebacteriaceae</taxon>
        <taxon>Corynebacterium</taxon>
    </lineage>
</organism>
<dbReference type="AlphaFoldDB" id="A0A7G5FHW5"/>